<name>A0A420WRB3_9PROT</name>
<dbReference type="PANTHER" id="PTHR36837:SF4">
    <property type="entry name" value="BLR0908 PROTEIN"/>
    <property type="match status" value="1"/>
</dbReference>
<comment type="caution">
    <text evidence="2">The sequence shown here is derived from an EMBL/GenBank/DDBJ whole genome shotgun (WGS) entry which is preliminary data.</text>
</comment>
<dbReference type="RefSeq" id="WP_008943380.1">
    <property type="nucleotide sequence ID" value="NZ_RBIG01000001.1"/>
</dbReference>
<proteinExistence type="predicted"/>
<dbReference type="NCBIfam" id="TIGR01849">
    <property type="entry name" value="PHB_depoly_PhaZ"/>
    <property type="match status" value="1"/>
</dbReference>
<dbReference type="AlphaFoldDB" id="A0A420WRB3"/>
<dbReference type="InterPro" id="IPR051321">
    <property type="entry name" value="PHA/PHB_synthase"/>
</dbReference>
<dbReference type="InterPro" id="IPR029058">
    <property type="entry name" value="AB_hydrolase_fold"/>
</dbReference>
<evidence type="ECO:0000313" key="3">
    <source>
        <dbReference type="Proteomes" id="UP000277424"/>
    </source>
</evidence>
<evidence type="ECO:0000259" key="1">
    <source>
        <dbReference type="Pfam" id="PF06850"/>
    </source>
</evidence>
<evidence type="ECO:0000313" key="2">
    <source>
        <dbReference type="EMBL" id="RKQ73573.1"/>
    </source>
</evidence>
<organism evidence="2 3">
    <name type="scientific">Oceanibaculum indicum</name>
    <dbReference type="NCBI Taxonomy" id="526216"/>
    <lineage>
        <taxon>Bacteria</taxon>
        <taxon>Pseudomonadati</taxon>
        <taxon>Pseudomonadota</taxon>
        <taxon>Alphaproteobacteria</taxon>
        <taxon>Rhodospirillales</taxon>
        <taxon>Oceanibaculaceae</taxon>
        <taxon>Oceanibaculum</taxon>
    </lineage>
</organism>
<sequence length="407" mass="45995">MLYHLYEMQQAALAPVRIMTDATQALMRNPWVPLSYTQFGQSLAAGAEVLEGVIKQRNKPDWRLDTTQIDGKTVPVTQEIALSLPFCDLLHFKRDAKGLNDPKTLVVAPMSGHYATLLRGTVQALLPGHDVYVTDWHDARDIPESEGAFNLDSYIDYLMQFMRHLGRDTHLIAVCQPAPMVLAAVSLMAAADDKAQPRSMTLMGGPVDTRANPTIVTRFAENRSMDWFERHVVATVPLHYPGAGRRVYPGFMQVGAFISMNPGRHFHAHIDQFKHLVRGDGESADGHRRFYDEYLTVQDISADFYLDTVEHVFKLHSLPKGTMRWRTQRVDPAAITKTALMTIEGELDDISAPGQTLAAHDLVKNLPKSMQEHYLQKGVGHYGIFNGRRWREQIMPRIASFIRKHEK</sequence>
<feature type="domain" description="PHB de-polymerase C-terminal" evidence="1">
    <location>
        <begin position="204"/>
        <end position="405"/>
    </location>
</feature>
<protein>
    <submittedName>
        <fullName evidence="2">Poly(3-hydroxybutyrate) depolymerase</fullName>
    </submittedName>
</protein>
<dbReference type="PIRSF" id="PIRSF020818">
    <property type="entry name" value="PHB_depoly_PhaZ"/>
    <property type="match status" value="1"/>
</dbReference>
<dbReference type="Proteomes" id="UP000277424">
    <property type="component" value="Unassembled WGS sequence"/>
</dbReference>
<dbReference type="InterPro" id="IPR010915">
    <property type="entry name" value="PHB_depoly_PhaZ"/>
</dbReference>
<dbReference type="PANTHER" id="PTHR36837">
    <property type="entry name" value="POLY(3-HYDROXYALKANOATE) POLYMERASE SUBUNIT PHAC"/>
    <property type="match status" value="1"/>
</dbReference>
<gene>
    <name evidence="2" type="ORF">BCL74_1362</name>
</gene>
<dbReference type="OrthoDB" id="9774318at2"/>
<dbReference type="EMBL" id="RBIG01000001">
    <property type="protein sequence ID" value="RKQ73573.1"/>
    <property type="molecule type" value="Genomic_DNA"/>
</dbReference>
<reference evidence="2 3" key="1">
    <citation type="submission" date="2018-10" db="EMBL/GenBank/DDBJ databases">
        <title>Comparative analysis of microorganisms from saline springs in Andes Mountain Range, Colombia.</title>
        <authorList>
            <person name="Rubin E."/>
        </authorList>
    </citation>
    <scope>NUCLEOTIDE SEQUENCE [LARGE SCALE GENOMIC DNA]</scope>
    <source>
        <strain evidence="2 3">USBA 36</strain>
    </source>
</reference>
<dbReference type="SUPFAM" id="SSF53474">
    <property type="entry name" value="alpha/beta-Hydrolases"/>
    <property type="match status" value="1"/>
</dbReference>
<dbReference type="Pfam" id="PF06850">
    <property type="entry name" value="PHB_depo_C"/>
    <property type="match status" value="1"/>
</dbReference>
<dbReference type="Gene3D" id="3.40.50.1820">
    <property type="entry name" value="alpha/beta hydrolase"/>
    <property type="match status" value="1"/>
</dbReference>
<accession>A0A420WRB3</accession>
<dbReference type="InterPro" id="IPR009656">
    <property type="entry name" value="PHB_depo_C"/>
</dbReference>